<dbReference type="InterPro" id="IPR003661">
    <property type="entry name" value="HisK_dim/P_dom"/>
</dbReference>
<dbReference type="PANTHER" id="PTHR45339:SF5">
    <property type="entry name" value="HISTIDINE KINASE"/>
    <property type="match status" value="1"/>
</dbReference>
<dbReference type="PRINTS" id="PR00344">
    <property type="entry name" value="BCTRLSENSOR"/>
</dbReference>
<evidence type="ECO:0000259" key="7">
    <source>
        <dbReference type="PROSITE" id="PS50110"/>
    </source>
</evidence>
<dbReference type="EMBL" id="FORX01000035">
    <property type="protein sequence ID" value="SFK54185.1"/>
    <property type="molecule type" value="Genomic_DNA"/>
</dbReference>
<dbReference type="InterPro" id="IPR011006">
    <property type="entry name" value="CheY-like_superfamily"/>
</dbReference>
<proteinExistence type="predicted"/>
<keyword evidence="5" id="KW-0472">Membrane</keyword>
<dbReference type="Pfam" id="PF02518">
    <property type="entry name" value="HATPase_c"/>
    <property type="match status" value="1"/>
</dbReference>
<dbReference type="InterPro" id="IPR001789">
    <property type="entry name" value="Sig_transdc_resp-reg_receiver"/>
</dbReference>
<dbReference type="Proteomes" id="UP000198635">
    <property type="component" value="Unassembled WGS sequence"/>
</dbReference>
<dbReference type="SMART" id="SM00388">
    <property type="entry name" value="HisKA"/>
    <property type="match status" value="1"/>
</dbReference>
<feature type="domain" description="Response regulatory" evidence="7">
    <location>
        <begin position="758"/>
        <end position="876"/>
    </location>
</feature>
<dbReference type="SUPFAM" id="SSF52172">
    <property type="entry name" value="CheY-like"/>
    <property type="match status" value="2"/>
</dbReference>
<dbReference type="CDD" id="cd17546">
    <property type="entry name" value="REC_hyHK_CKI1_RcsC-like"/>
    <property type="match status" value="1"/>
</dbReference>
<reference evidence="9" key="1">
    <citation type="submission" date="2016-10" db="EMBL/GenBank/DDBJ databases">
        <authorList>
            <person name="Varghese N."/>
            <person name="Submissions S."/>
        </authorList>
    </citation>
    <scope>NUCLEOTIDE SEQUENCE [LARGE SCALE GENOMIC DNA]</scope>
    <source>
        <strain evidence="9">DSM 5918</strain>
    </source>
</reference>
<feature type="modified residue" description="4-aspartylphosphate" evidence="4">
    <location>
        <position position="809"/>
    </location>
</feature>
<keyword evidence="8" id="KW-0418">Kinase</keyword>
<evidence type="ECO:0000256" key="5">
    <source>
        <dbReference type="SAM" id="Phobius"/>
    </source>
</evidence>
<keyword evidence="3 4" id="KW-0597">Phosphoprotein</keyword>
<dbReference type="InterPro" id="IPR011622">
    <property type="entry name" value="7TMR_DISM_rcpt_extracell_dom2"/>
</dbReference>
<dbReference type="PANTHER" id="PTHR45339">
    <property type="entry name" value="HYBRID SIGNAL TRANSDUCTION HISTIDINE KINASE J"/>
    <property type="match status" value="1"/>
</dbReference>
<dbReference type="InterPro" id="IPR011623">
    <property type="entry name" value="7TMR_DISM_rcpt_extracell_dom1"/>
</dbReference>
<dbReference type="Pfam" id="PF07696">
    <property type="entry name" value="7TMR-DISMED2"/>
    <property type="match status" value="1"/>
</dbReference>
<dbReference type="Pfam" id="PF07695">
    <property type="entry name" value="7TMR-DISM_7TM"/>
    <property type="match status" value="1"/>
</dbReference>
<dbReference type="SUPFAM" id="SSF47384">
    <property type="entry name" value="Homodimeric domain of signal transducing histidine kinase"/>
    <property type="match status" value="1"/>
</dbReference>
<dbReference type="Gene3D" id="1.10.287.130">
    <property type="match status" value="1"/>
</dbReference>
<dbReference type="SUPFAM" id="SSF55874">
    <property type="entry name" value="ATPase domain of HSP90 chaperone/DNA topoisomerase II/histidine kinase"/>
    <property type="match status" value="1"/>
</dbReference>
<evidence type="ECO:0000256" key="4">
    <source>
        <dbReference type="PROSITE-ProRule" id="PRU00169"/>
    </source>
</evidence>
<dbReference type="InterPro" id="IPR004358">
    <property type="entry name" value="Sig_transdc_His_kin-like_C"/>
</dbReference>
<dbReference type="InterPro" id="IPR036890">
    <property type="entry name" value="HATPase_C_sf"/>
</dbReference>
<dbReference type="PROSITE" id="PS50110">
    <property type="entry name" value="RESPONSE_REGULATORY"/>
    <property type="match status" value="2"/>
</dbReference>
<keyword evidence="9" id="KW-1185">Reference proteome</keyword>
<dbReference type="RefSeq" id="WP_177193280.1">
    <property type="nucleotide sequence ID" value="NZ_FORX01000035.1"/>
</dbReference>
<comment type="catalytic activity">
    <reaction evidence="1">
        <text>ATP + protein L-histidine = ADP + protein N-phospho-L-histidine.</text>
        <dbReference type="EC" id="2.7.13.3"/>
    </reaction>
</comment>
<evidence type="ECO:0000256" key="2">
    <source>
        <dbReference type="ARBA" id="ARBA00012438"/>
    </source>
</evidence>
<keyword evidence="5" id="KW-1133">Transmembrane helix</keyword>
<feature type="domain" description="Histidine kinase" evidence="6">
    <location>
        <begin position="365"/>
        <end position="593"/>
    </location>
</feature>
<dbReference type="SMART" id="SM00387">
    <property type="entry name" value="HATPase_c"/>
    <property type="match status" value="1"/>
</dbReference>
<feature type="transmembrane region" description="Helical" evidence="5">
    <location>
        <begin position="236"/>
        <end position="255"/>
    </location>
</feature>
<dbReference type="Gene3D" id="3.30.565.10">
    <property type="entry name" value="Histidine kinase-like ATPase, C-terminal domain"/>
    <property type="match status" value="1"/>
</dbReference>
<dbReference type="FunFam" id="3.30.565.10:FF:000010">
    <property type="entry name" value="Sensor histidine kinase RcsC"/>
    <property type="match status" value="1"/>
</dbReference>
<dbReference type="CDD" id="cd00082">
    <property type="entry name" value="HisKA"/>
    <property type="match status" value="1"/>
</dbReference>
<dbReference type="CDD" id="cd16922">
    <property type="entry name" value="HATPase_EvgS-ArcB-TorS-like"/>
    <property type="match status" value="1"/>
</dbReference>
<dbReference type="SMART" id="SM00448">
    <property type="entry name" value="REC"/>
    <property type="match status" value="2"/>
</dbReference>
<dbReference type="PROSITE" id="PS50109">
    <property type="entry name" value="HIS_KIN"/>
    <property type="match status" value="1"/>
</dbReference>
<evidence type="ECO:0000256" key="3">
    <source>
        <dbReference type="ARBA" id="ARBA00022553"/>
    </source>
</evidence>
<feature type="transmembrane region" description="Helical" evidence="5">
    <location>
        <begin position="173"/>
        <end position="192"/>
    </location>
</feature>
<dbReference type="GO" id="GO:0000155">
    <property type="term" value="F:phosphorelay sensor kinase activity"/>
    <property type="evidence" value="ECO:0007669"/>
    <property type="project" value="InterPro"/>
</dbReference>
<dbReference type="Pfam" id="PF00512">
    <property type="entry name" value="HisKA"/>
    <property type="match status" value="1"/>
</dbReference>
<dbReference type="STRING" id="52560.SAMN04488082_1352"/>
<feature type="transmembrane region" description="Helical" evidence="5">
    <location>
        <begin position="145"/>
        <end position="168"/>
    </location>
</feature>
<evidence type="ECO:0000313" key="9">
    <source>
        <dbReference type="Proteomes" id="UP000198635"/>
    </source>
</evidence>
<feature type="modified residue" description="4-aspartylphosphate" evidence="4">
    <location>
        <position position="663"/>
    </location>
</feature>
<dbReference type="EC" id="2.7.13.3" evidence="2"/>
<sequence length="892" mass="98793">MLGPYLEMLEDRTRSLTDIGQVLGSLEFRPVSTSSVNLGMADSAWWFRFTVRLDPGQDWYFDPDWAYVRTLDFYSPLPGSVSGERRWARTPHRFGSTTEGRLIPLIADGLSHTYYFRIFSERVSFVRPSLCERNRCLSENNLRSAAFGAFVAVLMAMVVYNFVIFIYLRDRSYLWFVVFHAALLGYFSNKMWTPFFSYELQPLVAATSVNLCAVSMCLFLRDFLETRKFHPIWDKMLLGMVLPTGALIFLGPLLPSAHIHTMFNLSFNVIVFMMGFGVSLSSCFKGHWPGCILFIAWCLVSVLFFVFSATVVGWSSLGYSMGFNLALAGEAVLMSLPLAYRIRQLKLEREASAMATQTKNLFLARISHEIRTPMTAIMGFTDIALQKSSCDQVRQCLLKVKIAAAHLLGLMNEILDLAKIEAGKLEVERKPFDLAALVREVCDILAPMIQKNGNELLCDLEEDTPVHLLGDPMRLKQVLVNLAGNAAKFTSGGEVRISVNRSKMQKGEVAPVEGRVKLHFEVVDNGPGISRDVLPRLFRPFEQGGGDTANRYGGAGLGLNISSRLVDLMGGHIGLSSEPGRGSVFWFALEFDLQDQPHSPEHMVPPAMQGKSILVADDHPAALRALSGALVRLGFVCVAVESGQQAVEAVASDPEKFALVILDWAMPGLDGPETLYRLKARGLPANVPVLLSALSSHVDPQGRDLAEIGAAGLLVKPVTHVGVLRAVLTAFGDGSDRSAQESGKDLNLCPRDGIRGLRVLLVDDNVFNQEVTCTILEEIEAVTEVANNGLEALQRLEEAQEPYDAVLMDMSMPVMDGLEASRRIRSIGRFRELPIIAMTANAMKGDRETCLAAGMNDHLAKPIDTRELFDALERWVLRGKILAPRLRYRFES</sequence>
<evidence type="ECO:0000256" key="1">
    <source>
        <dbReference type="ARBA" id="ARBA00000085"/>
    </source>
</evidence>
<organism evidence="8 9">
    <name type="scientific">Desulfomicrobium apsheronum</name>
    <dbReference type="NCBI Taxonomy" id="52560"/>
    <lineage>
        <taxon>Bacteria</taxon>
        <taxon>Pseudomonadati</taxon>
        <taxon>Thermodesulfobacteriota</taxon>
        <taxon>Desulfovibrionia</taxon>
        <taxon>Desulfovibrionales</taxon>
        <taxon>Desulfomicrobiaceae</taxon>
        <taxon>Desulfomicrobium</taxon>
    </lineage>
</organism>
<feature type="transmembrane region" description="Helical" evidence="5">
    <location>
        <begin position="204"/>
        <end position="224"/>
    </location>
</feature>
<protein>
    <recommendedName>
        <fullName evidence="2">histidine kinase</fullName>
        <ecNumber evidence="2">2.7.13.3</ecNumber>
    </recommendedName>
</protein>
<dbReference type="CDD" id="cd00156">
    <property type="entry name" value="REC"/>
    <property type="match status" value="1"/>
</dbReference>
<keyword evidence="8" id="KW-0808">Transferase</keyword>
<evidence type="ECO:0000259" key="6">
    <source>
        <dbReference type="PROSITE" id="PS50109"/>
    </source>
</evidence>
<dbReference type="Gene3D" id="2.60.40.2380">
    <property type="match status" value="1"/>
</dbReference>
<feature type="transmembrane region" description="Helical" evidence="5">
    <location>
        <begin position="261"/>
        <end position="280"/>
    </location>
</feature>
<feature type="transmembrane region" description="Helical" evidence="5">
    <location>
        <begin position="292"/>
        <end position="315"/>
    </location>
</feature>
<dbReference type="AlphaFoldDB" id="A0A1I4ACP9"/>
<evidence type="ECO:0000313" key="8">
    <source>
        <dbReference type="EMBL" id="SFK54185.1"/>
    </source>
</evidence>
<dbReference type="InterPro" id="IPR036097">
    <property type="entry name" value="HisK_dim/P_sf"/>
</dbReference>
<feature type="domain" description="Response regulatory" evidence="7">
    <location>
        <begin position="612"/>
        <end position="731"/>
    </location>
</feature>
<keyword evidence="5" id="KW-0812">Transmembrane</keyword>
<dbReference type="InterPro" id="IPR003594">
    <property type="entry name" value="HATPase_dom"/>
</dbReference>
<dbReference type="InterPro" id="IPR005467">
    <property type="entry name" value="His_kinase_dom"/>
</dbReference>
<accession>A0A1I4ACP9</accession>
<name>A0A1I4ACP9_9BACT</name>
<dbReference type="Gene3D" id="3.40.50.2300">
    <property type="match status" value="2"/>
</dbReference>
<gene>
    <name evidence="8" type="ORF">SAMN04488082_1352</name>
</gene>
<dbReference type="Pfam" id="PF00072">
    <property type="entry name" value="Response_reg"/>
    <property type="match status" value="2"/>
</dbReference>